<dbReference type="EMBL" id="BNCP01000043">
    <property type="protein sequence ID" value="GIL88071.1"/>
    <property type="molecule type" value="Genomic_DNA"/>
</dbReference>
<proteinExistence type="predicted"/>
<evidence type="ECO:0000313" key="2">
    <source>
        <dbReference type="EMBL" id="GIL88071.1"/>
    </source>
</evidence>
<organism evidence="2 3">
    <name type="scientific">Volvox reticuliferus</name>
    <dbReference type="NCBI Taxonomy" id="1737510"/>
    <lineage>
        <taxon>Eukaryota</taxon>
        <taxon>Viridiplantae</taxon>
        <taxon>Chlorophyta</taxon>
        <taxon>core chlorophytes</taxon>
        <taxon>Chlorophyceae</taxon>
        <taxon>CS clade</taxon>
        <taxon>Chlamydomonadales</taxon>
        <taxon>Volvocaceae</taxon>
        <taxon>Volvox</taxon>
    </lineage>
</organism>
<evidence type="ECO:0000256" key="1">
    <source>
        <dbReference type="SAM" id="MobiDB-lite"/>
    </source>
</evidence>
<dbReference type="Proteomes" id="UP000747110">
    <property type="component" value="Unassembled WGS sequence"/>
</dbReference>
<accession>A0A8J4FV33</accession>
<feature type="region of interest" description="Disordered" evidence="1">
    <location>
        <begin position="1"/>
        <end position="25"/>
    </location>
</feature>
<reference evidence="2" key="1">
    <citation type="journal article" date="2021" name="Proc. Natl. Acad. Sci. U.S.A.">
        <title>Three genomes in the algal genus Volvox reveal the fate of a haploid sex-determining region after a transition to homothallism.</title>
        <authorList>
            <person name="Yamamoto K."/>
            <person name="Hamaji T."/>
            <person name="Kawai-Toyooka H."/>
            <person name="Matsuzaki R."/>
            <person name="Takahashi F."/>
            <person name="Nishimura Y."/>
            <person name="Kawachi M."/>
            <person name="Noguchi H."/>
            <person name="Minakuchi Y."/>
            <person name="Umen J.G."/>
            <person name="Toyoda A."/>
            <person name="Nozaki H."/>
        </authorList>
    </citation>
    <scope>NUCLEOTIDE SEQUENCE</scope>
    <source>
        <strain evidence="2">NIES-3786</strain>
    </source>
</reference>
<protein>
    <submittedName>
        <fullName evidence="2">Uncharacterized protein</fullName>
    </submittedName>
</protein>
<feature type="compositionally biased region" description="Low complexity" evidence="1">
    <location>
        <begin position="117"/>
        <end position="136"/>
    </location>
</feature>
<gene>
    <name evidence="2" type="ORF">Vretifemale_16050</name>
</gene>
<dbReference type="AlphaFoldDB" id="A0A8J4FV33"/>
<name>A0A8J4FV33_9CHLO</name>
<feature type="region of interest" description="Disordered" evidence="1">
    <location>
        <begin position="117"/>
        <end position="140"/>
    </location>
</feature>
<comment type="caution">
    <text evidence="2">The sequence shown here is derived from an EMBL/GenBank/DDBJ whole genome shotgun (WGS) entry which is preliminary data.</text>
</comment>
<keyword evidence="3" id="KW-1185">Reference proteome</keyword>
<sequence length="166" mass="17767">MFARAQTPSPARLQFDRGDATDDGAAKVQPWGRGLDVLYTVTHEVLMSGFLLVALAPFLPPKDSAAVCAAPAPPSPAVAQPPRAAAASMMDVRQVMMGTTLIIIDVETTAAGNRTTPTTAIINSNNDNSRNGNHLNTTRQLQGLGSSNGFHLWHRCECVRYHQQSS</sequence>
<evidence type="ECO:0000313" key="3">
    <source>
        <dbReference type="Proteomes" id="UP000747110"/>
    </source>
</evidence>